<dbReference type="EMBL" id="CP020715">
    <property type="protein sequence ID" value="ARJ04100.1"/>
    <property type="molecule type" value="Genomic_DNA"/>
</dbReference>
<dbReference type="AlphaFoldDB" id="A0A1X9LQD0"/>
<sequence>MTTTDPVLGRVVRRETHSPRTAATAIVLVVLMLGLAYLGVEIVLRLLSLPPLLLSPGQGLDWLAALPTAQPAAAVVGGSIVVALIGLVLIVLALGAGRLPKHRMGEEAVVVDNGVIAQALAQHVSDELSLGRENVTVGVAHRAADITVRPQPGLTVDPAAVRAAAEEELTGYRLTPALRVRIRIEKPAQKEPLS</sequence>
<gene>
    <name evidence="1" type="ORF">B5808_01835</name>
</gene>
<keyword evidence="1" id="KW-0255">Endonuclease</keyword>
<accession>A0A1X9LQD0</accession>
<dbReference type="GO" id="GO:0004519">
    <property type="term" value="F:endonuclease activity"/>
    <property type="evidence" value="ECO:0007669"/>
    <property type="project" value="UniProtKB-KW"/>
</dbReference>
<dbReference type="STRING" id="1619308.B5808_01835"/>
<name>A0A1X9LQD0_9MICO</name>
<reference evidence="1 2" key="1">
    <citation type="submission" date="2017-04" db="EMBL/GenBank/DDBJ databases">
        <authorList>
            <person name="Afonso C.L."/>
            <person name="Miller P.J."/>
            <person name="Scott M.A."/>
            <person name="Spackman E."/>
            <person name="Goraichik I."/>
            <person name="Dimitrov K.M."/>
            <person name="Suarez D.L."/>
            <person name="Swayne D.E."/>
        </authorList>
    </citation>
    <scope>NUCLEOTIDE SEQUENCE [LARGE SCALE GENOMIC DNA]</scope>
    <source>
        <strain evidence="2">XA(T)</strain>
    </source>
</reference>
<dbReference type="Proteomes" id="UP000192775">
    <property type="component" value="Chromosome"/>
</dbReference>
<evidence type="ECO:0000313" key="2">
    <source>
        <dbReference type="Proteomes" id="UP000192775"/>
    </source>
</evidence>
<keyword evidence="2" id="KW-1185">Reference proteome</keyword>
<dbReference type="RefSeq" id="WP_085017915.1">
    <property type="nucleotide sequence ID" value="NZ_BMHD01000001.1"/>
</dbReference>
<keyword evidence="1" id="KW-0540">Nuclease</keyword>
<evidence type="ECO:0000313" key="1">
    <source>
        <dbReference type="EMBL" id="ARJ04100.1"/>
    </source>
</evidence>
<organism evidence="1 2">
    <name type="scientific">Cnuibacter physcomitrellae</name>
    <dbReference type="NCBI Taxonomy" id="1619308"/>
    <lineage>
        <taxon>Bacteria</taxon>
        <taxon>Bacillati</taxon>
        <taxon>Actinomycetota</taxon>
        <taxon>Actinomycetes</taxon>
        <taxon>Micrococcales</taxon>
        <taxon>Microbacteriaceae</taxon>
        <taxon>Cnuibacter</taxon>
    </lineage>
</organism>
<proteinExistence type="predicted"/>
<dbReference type="KEGG" id="cphy:B5808_01835"/>
<keyword evidence="1" id="KW-0378">Hydrolase</keyword>
<protein>
    <submittedName>
        <fullName evidence="1">DNA/RNA endonuclease G</fullName>
    </submittedName>
</protein>